<evidence type="ECO:0000313" key="8">
    <source>
        <dbReference type="EMBL" id="KAL3266578.1"/>
    </source>
</evidence>
<comment type="caution">
    <text evidence="8">The sequence shown here is derived from an EMBL/GenBank/DDBJ whole genome shotgun (WGS) entry which is preliminary data.</text>
</comment>
<evidence type="ECO:0000256" key="3">
    <source>
        <dbReference type="ARBA" id="ARBA00022490"/>
    </source>
</evidence>
<accession>A0ABD2MJP8</accession>
<comment type="similarity">
    <text evidence="2">Belongs to the TACC family.</text>
</comment>
<dbReference type="Pfam" id="PF05010">
    <property type="entry name" value="TACC_C"/>
    <property type="match status" value="1"/>
</dbReference>
<dbReference type="AlphaFoldDB" id="A0ABD2MJP8"/>
<evidence type="ECO:0000256" key="2">
    <source>
        <dbReference type="ARBA" id="ARBA00009423"/>
    </source>
</evidence>
<keyword evidence="9" id="KW-1185">Reference proteome</keyword>
<evidence type="ECO:0000256" key="5">
    <source>
        <dbReference type="ARBA" id="ARBA00023212"/>
    </source>
</evidence>
<keyword evidence="3" id="KW-0963">Cytoplasm</keyword>
<proteinExistence type="inferred from homology"/>
<evidence type="ECO:0000256" key="1">
    <source>
        <dbReference type="ARBA" id="ARBA00004245"/>
    </source>
</evidence>
<comment type="subcellular location">
    <subcellularLocation>
        <location evidence="1">Cytoplasm</location>
        <location evidence="1">Cytoskeleton</location>
    </subcellularLocation>
</comment>
<reference evidence="8 9" key="1">
    <citation type="journal article" date="2021" name="BMC Biol.">
        <title>Horizontally acquired antibacterial genes associated with adaptive radiation of ladybird beetles.</title>
        <authorList>
            <person name="Li H.S."/>
            <person name="Tang X.F."/>
            <person name="Huang Y.H."/>
            <person name="Xu Z.Y."/>
            <person name="Chen M.L."/>
            <person name="Du X.Y."/>
            <person name="Qiu B.Y."/>
            <person name="Chen P.T."/>
            <person name="Zhang W."/>
            <person name="Slipinski A."/>
            <person name="Escalona H.E."/>
            <person name="Waterhouse R.M."/>
            <person name="Zwick A."/>
            <person name="Pang H."/>
        </authorList>
    </citation>
    <scope>NUCLEOTIDE SEQUENCE [LARGE SCALE GENOMIC DNA]</scope>
    <source>
        <strain evidence="8">SYSU2018</strain>
    </source>
</reference>
<feature type="coiled-coil region" evidence="6">
    <location>
        <begin position="41"/>
        <end position="169"/>
    </location>
</feature>
<dbReference type="Proteomes" id="UP001516400">
    <property type="component" value="Unassembled WGS sequence"/>
</dbReference>
<dbReference type="EMBL" id="JABFTP020000001">
    <property type="protein sequence ID" value="KAL3266578.1"/>
    <property type="molecule type" value="Genomic_DNA"/>
</dbReference>
<dbReference type="InterPro" id="IPR007707">
    <property type="entry name" value="TACC_C"/>
</dbReference>
<protein>
    <recommendedName>
        <fullName evidence="7">Transforming acidic coiled-coil-containing protein C-terminal domain-containing protein</fullName>
    </recommendedName>
</protein>
<dbReference type="GO" id="GO:0005856">
    <property type="term" value="C:cytoskeleton"/>
    <property type="evidence" value="ECO:0007669"/>
    <property type="project" value="UniProtKB-SubCell"/>
</dbReference>
<feature type="domain" description="Transforming acidic coiled-coil-containing protein C-terminal" evidence="7">
    <location>
        <begin position="126"/>
        <end position="321"/>
    </location>
</feature>
<keyword evidence="4 6" id="KW-0175">Coiled coil</keyword>
<keyword evidence="5" id="KW-0206">Cytoskeleton</keyword>
<gene>
    <name evidence="8" type="ORF">HHI36_010742</name>
</gene>
<evidence type="ECO:0000256" key="6">
    <source>
        <dbReference type="SAM" id="Coils"/>
    </source>
</evidence>
<organism evidence="8 9">
    <name type="scientific">Cryptolaemus montrouzieri</name>
    <dbReference type="NCBI Taxonomy" id="559131"/>
    <lineage>
        <taxon>Eukaryota</taxon>
        <taxon>Metazoa</taxon>
        <taxon>Ecdysozoa</taxon>
        <taxon>Arthropoda</taxon>
        <taxon>Hexapoda</taxon>
        <taxon>Insecta</taxon>
        <taxon>Pterygota</taxon>
        <taxon>Neoptera</taxon>
        <taxon>Endopterygota</taxon>
        <taxon>Coleoptera</taxon>
        <taxon>Polyphaga</taxon>
        <taxon>Cucujiformia</taxon>
        <taxon>Coccinelloidea</taxon>
        <taxon>Coccinellidae</taxon>
        <taxon>Scymninae</taxon>
        <taxon>Scymnini</taxon>
        <taxon>Cryptolaemus</taxon>
    </lineage>
</organism>
<sequence>MEVLKIFQMDEPISKKLLPSQNSRSLNSSFKHSKVDQLTEMDKLRKQLIIAQSENLTLQKELSSTVNEEAENKEKLVELTKKLRELERKHEELLSHNTVNTKPKGITFDEIISLENKVLILEHKNRDLEAKLKKLHQITKENEEKDNIIKLQKDKLIEIESKLKQNENTSCAIDKIGDAGMDNREIEFQKVMLEYEELLGKVLTERQTLLDDKNTVQNHLANLELAFNDLLQKYERAKKIVEGFKKNEEILRGQMTEWTKTLNNFDKKYTDLKMYAEKKISQANVTILNKNKGNIEEVAKLKAKILQSQVKINELEKHIKPNEIETVSLFAPLKNDLKRKH</sequence>
<evidence type="ECO:0000256" key="4">
    <source>
        <dbReference type="ARBA" id="ARBA00023054"/>
    </source>
</evidence>
<name>A0ABD2MJP8_9CUCU</name>
<evidence type="ECO:0000313" key="9">
    <source>
        <dbReference type="Proteomes" id="UP001516400"/>
    </source>
</evidence>
<evidence type="ECO:0000259" key="7">
    <source>
        <dbReference type="Pfam" id="PF05010"/>
    </source>
</evidence>